<organism evidence="1 2">
    <name type="scientific">Falsiroseomonas tokyonensis</name>
    <dbReference type="NCBI Taxonomy" id="430521"/>
    <lineage>
        <taxon>Bacteria</taxon>
        <taxon>Pseudomonadati</taxon>
        <taxon>Pseudomonadota</taxon>
        <taxon>Alphaproteobacteria</taxon>
        <taxon>Acetobacterales</taxon>
        <taxon>Roseomonadaceae</taxon>
        <taxon>Falsiroseomonas</taxon>
    </lineage>
</organism>
<evidence type="ECO:0000313" key="1">
    <source>
        <dbReference type="EMBL" id="MFC3003674.1"/>
    </source>
</evidence>
<gene>
    <name evidence="1" type="ORF">ACFOD3_27525</name>
</gene>
<protein>
    <submittedName>
        <fullName evidence="1">DUF1826 domain-containing protein</fullName>
    </submittedName>
</protein>
<comment type="caution">
    <text evidence="1">The sequence shown here is derived from an EMBL/GenBank/DDBJ whole genome shotgun (WGS) entry which is preliminary data.</text>
</comment>
<name>A0ABV7C582_9PROT</name>
<accession>A0ABV7C582</accession>
<reference evidence="2" key="1">
    <citation type="journal article" date="2019" name="Int. J. Syst. Evol. Microbiol.">
        <title>The Global Catalogue of Microorganisms (GCM) 10K type strain sequencing project: providing services to taxonomists for standard genome sequencing and annotation.</title>
        <authorList>
            <consortium name="The Broad Institute Genomics Platform"/>
            <consortium name="The Broad Institute Genome Sequencing Center for Infectious Disease"/>
            <person name="Wu L."/>
            <person name="Ma J."/>
        </authorList>
    </citation>
    <scope>NUCLEOTIDE SEQUENCE [LARGE SCALE GENOMIC DNA]</scope>
    <source>
        <strain evidence="2">CGMCC 1.16855</strain>
    </source>
</reference>
<dbReference type="Pfam" id="PF08856">
    <property type="entry name" value="DUF1826"/>
    <property type="match status" value="1"/>
</dbReference>
<evidence type="ECO:0000313" key="2">
    <source>
        <dbReference type="Proteomes" id="UP001595420"/>
    </source>
</evidence>
<dbReference type="EMBL" id="JBHRSB010000013">
    <property type="protein sequence ID" value="MFC3003674.1"/>
    <property type="molecule type" value="Genomic_DNA"/>
</dbReference>
<proteinExistence type="predicted"/>
<sequence>MFIEGFAATLGPASLASPSPQVLSGILRPSTHLAIWTRRLPRAIDQCARSLAARGPFALTAEDRPDAAVDRIAAALPAAVPAAFLLDLLQLARLFTHLAGDPRLRLRLEALAGPGCHLWHADAVGLRLLCTYRGAGTEWLPMPGGAAAARQLRDGAPAMPAQRLATGDVALLKGEGFPGNRGAGLIHRAPPLRPGAPPRLLLCLDEAGRIPLE</sequence>
<dbReference type="RefSeq" id="WP_216840118.1">
    <property type="nucleotide sequence ID" value="NZ_JAFNJS010000013.1"/>
</dbReference>
<dbReference type="Proteomes" id="UP001595420">
    <property type="component" value="Unassembled WGS sequence"/>
</dbReference>
<dbReference type="InterPro" id="IPR014955">
    <property type="entry name" value="DUF1826"/>
</dbReference>
<keyword evidence="2" id="KW-1185">Reference proteome</keyword>